<dbReference type="EC" id="3.5.1.4" evidence="3"/>
<evidence type="ECO:0000256" key="1">
    <source>
        <dbReference type="ARBA" id="ARBA00001311"/>
    </source>
</evidence>
<protein>
    <recommendedName>
        <fullName evidence="3">amidase</fullName>
        <ecNumber evidence="3">3.5.1.4</ecNumber>
    </recommendedName>
</protein>
<feature type="active site" description="Charge relay system" evidence="5">
    <location>
        <position position="142"/>
    </location>
</feature>
<evidence type="ECO:0000256" key="3">
    <source>
        <dbReference type="ARBA" id="ARBA00012922"/>
    </source>
</evidence>
<dbReference type="STRING" id="1081102.A0A167Q8E1"/>
<dbReference type="Gene3D" id="3.90.1300.10">
    <property type="entry name" value="Amidase signature (AS) domain"/>
    <property type="match status" value="1"/>
</dbReference>
<accession>A0A167Q8E1</accession>
<feature type="active site" description="Acyl-ester intermediate" evidence="5">
    <location>
        <position position="241"/>
    </location>
</feature>
<evidence type="ECO:0000256" key="5">
    <source>
        <dbReference type="PIRSR" id="PIRSR001221-1"/>
    </source>
</evidence>
<proteinExistence type="inferred from homology"/>
<dbReference type="InterPro" id="IPR023631">
    <property type="entry name" value="Amidase_dom"/>
</dbReference>
<comment type="catalytic activity">
    <reaction evidence="1">
        <text>a monocarboxylic acid amide + H2O = a monocarboxylate + NH4(+)</text>
        <dbReference type="Rhea" id="RHEA:12020"/>
        <dbReference type="ChEBI" id="CHEBI:15377"/>
        <dbReference type="ChEBI" id="CHEBI:28938"/>
        <dbReference type="ChEBI" id="CHEBI:35757"/>
        <dbReference type="ChEBI" id="CHEBI:83628"/>
        <dbReference type="EC" id="3.5.1.4"/>
    </reaction>
</comment>
<dbReference type="Proteomes" id="UP000076874">
    <property type="component" value="Unassembled WGS sequence"/>
</dbReference>
<dbReference type="PIRSF" id="PIRSF001221">
    <property type="entry name" value="Amidase_fungi"/>
    <property type="match status" value="1"/>
</dbReference>
<feature type="domain" description="Amidase" evidence="6">
    <location>
        <begin position="87"/>
        <end position="549"/>
    </location>
</feature>
<dbReference type="AlphaFoldDB" id="A0A167Q8E1"/>
<keyword evidence="4" id="KW-0378">Hydrolase</keyword>
<evidence type="ECO:0000313" key="8">
    <source>
        <dbReference type="Proteomes" id="UP000076874"/>
    </source>
</evidence>
<evidence type="ECO:0000259" key="6">
    <source>
        <dbReference type="Pfam" id="PF01425"/>
    </source>
</evidence>
<dbReference type="OrthoDB" id="6428749at2759"/>
<comment type="caution">
    <text evidence="7">The sequence shown here is derived from an EMBL/GenBank/DDBJ whole genome shotgun (WGS) entry which is preliminary data.</text>
</comment>
<organism evidence="7 8">
    <name type="scientific">Niveomyces insectorum RCEF 264</name>
    <dbReference type="NCBI Taxonomy" id="1081102"/>
    <lineage>
        <taxon>Eukaryota</taxon>
        <taxon>Fungi</taxon>
        <taxon>Dikarya</taxon>
        <taxon>Ascomycota</taxon>
        <taxon>Pezizomycotina</taxon>
        <taxon>Sordariomycetes</taxon>
        <taxon>Hypocreomycetidae</taxon>
        <taxon>Hypocreales</taxon>
        <taxon>Cordycipitaceae</taxon>
        <taxon>Niveomyces</taxon>
    </lineage>
</organism>
<dbReference type="Pfam" id="PF01425">
    <property type="entry name" value="Amidase"/>
    <property type="match status" value="1"/>
</dbReference>
<comment type="similarity">
    <text evidence="2">Belongs to the amidase family.</text>
</comment>
<gene>
    <name evidence="7" type="ORF">SPI_07057</name>
</gene>
<dbReference type="SUPFAM" id="SSF75304">
    <property type="entry name" value="Amidase signature (AS) enzymes"/>
    <property type="match status" value="1"/>
</dbReference>
<keyword evidence="8" id="KW-1185">Reference proteome</keyword>
<evidence type="ECO:0000256" key="2">
    <source>
        <dbReference type="ARBA" id="ARBA00009199"/>
    </source>
</evidence>
<dbReference type="InterPro" id="IPR020556">
    <property type="entry name" value="Amidase_CS"/>
</dbReference>
<evidence type="ECO:0000256" key="4">
    <source>
        <dbReference type="ARBA" id="ARBA00022801"/>
    </source>
</evidence>
<sequence length="564" mass="61159">MGPPFKIEDWQAACAEKRRALHASIPEHHLLPPELAERAANDDLLPSDERILQCGILTPLDVEITSIDDAALLLARLASRTYTSVQVVSAFCKRASIAQQTTNCLTEILYDRALERARWLDEYMEKEGQPFGLLHGLPVSLKDIFGIQGVHTTAGLASWIPNVSPVDSAVAASLLSAGAVLYVKTTTSQSCLMVETITNVFGTTKNPYNLALSVGGSSGGEACLVAARGSVLATGTDGGGSIRFPAAFCGLWGLKCSKGRVPGMGIQCPQDGNESVNAAIGPMARTVSSLELWLRAVLHTRPWDRDPGCLPMPWNAAEAERPAKELIMGVLWDDGVVAPTPPVMRAMKHTVDLLTKAGHTVVDLPADEMRVLHRRGTSCAIKSNVQSGGYAVMTHIDASGEPVVPRTATGSPASFLTTHEVFANHLVRADIAAQYNDLWLRFGLDAIVVPAVAHPAPPHGQYVSNSYATIYNMLDYATGSVPVGWVDLRADVALKEWYDREPYARIEAERFPYDWGDKEMQELYKGPHVYKGSPVGVQIVCRRLREEKLVGIMKEVERLMASSA</sequence>
<dbReference type="PANTHER" id="PTHR46072:SF11">
    <property type="entry name" value="AMIDASE-RELATED"/>
    <property type="match status" value="1"/>
</dbReference>
<dbReference type="EMBL" id="AZHD01000014">
    <property type="protein sequence ID" value="OAA57398.1"/>
    <property type="molecule type" value="Genomic_DNA"/>
</dbReference>
<dbReference type="PROSITE" id="PS00571">
    <property type="entry name" value="AMIDASES"/>
    <property type="match status" value="1"/>
</dbReference>
<dbReference type="PANTHER" id="PTHR46072">
    <property type="entry name" value="AMIDASE-RELATED-RELATED"/>
    <property type="match status" value="1"/>
</dbReference>
<evidence type="ECO:0000313" key="7">
    <source>
        <dbReference type="EMBL" id="OAA57398.1"/>
    </source>
</evidence>
<reference evidence="7 8" key="1">
    <citation type="journal article" date="2016" name="Genome Biol. Evol.">
        <title>Divergent and convergent evolution of fungal pathogenicity.</title>
        <authorList>
            <person name="Shang Y."/>
            <person name="Xiao G."/>
            <person name="Zheng P."/>
            <person name="Cen K."/>
            <person name="Zhan S."/>
            <person name="Wang C."/>
        </authorList>
    </citation>
    <scope>NUCLEOTIDE SEQUENCE [LARGE SCALE GENOMIC DNA]</scope>
    <source>
        <strain evidence="7 8">RCEF 264</strain>
    </source>
</reference>
<dbReference type="InterPro" id="IPR036928">
    <property type="entry name" value="AS_sf"/>
</dbReference>
<feature type="active site" description="Charge relay system" evidence="5">
    <location>
        <position position="217"/>
    </location>
</feature>
<dbReference type="GO" id="GO:0004040">
    <property type="term" value="F:amidase activity"/>
    <property type="evidence" value="ECO:0007669"/>
    <property type="project" value="UniProtKB-EC"/>
</dbReference>
<name>A0A167Q8E1_9HYPO</name>